<evidence type="ECO:0000259" key="7">
    <source>
        <dbReference type="Pfam" id="PF14322"/>
    </source>
</evidence>
<feature type="domain" description="RagB/SusD" evidence="6">
    <location>
        <begin position="347"/>
        <end position="467"/>
    </location>
</feature>
<evidence type="ECO:0000256" key="5">
    <source>
        <dbReference type="ARBA" id="ARBA00023237"/>
    </source>
</evidence>
<dbReference type="InterPro" id="IPR033985">
    <property type="entry name" value="SusD-like_N"/>
</dbReference>
<protein>
    <submittedName>
        <fullName evidence="8">RagB/SusD domain protein</fullName>
    </submittedName>
</protein>
<comment type="similarity">
    <text evidence="2">Belongs to the SusD family.</text>
</comment>
<evidence type="ECO:0000313" key="9">
    <source>
        <dbReference type="Proteomes" id="UP000050280"/>
    </source>
</evidence>
<feature type="domain" description="SusD-like N-terminal" evidence="7">
    <location>
        <begin position="23"/>
        <end position="236"/>
    </location>
</feature>
<gene>
    <name evidence="8" type="ORF">I595_1520</name>
</gene>
<dbReference type="AlphaFoldDB" id="A0A0P7AHN9"/>
<dbReference type="OrthoDB" id="653598at2"/>
<dbReference type="Proteomes" id="UP000050280">
    <property type="component" value="Unassembled WGS sequence"/>
</dbReference>
<dbReference type="InterPro" id="IPR011990">
    <property type="entry name" value="TPR-like_helical_dom_sf"/>
</dbReference>
<dbReference type="Gene3D" id="1.25.40.390">
    <property type="match status" value="2"/>
</dbReference>
<evidence type="ECO:0000256" key="4">
    <source>
        <dbReference type="ARBA" id="ARBA00023136"/>
    </source>
</evidence>
<dbReference type="InterPro" id="IPR012944">
    <property type="entry name" value="SusD_RagB_dom"/>
</dbReference>
<keyword evidence="4" id="KW-0472">Membrane</keyword>
<keyword evidence="5" id="KW-0998">Cell outer membrane</keyword>
<dbReference type="SUPFAM" id="SSF48452">
    <property type="entry name" value="TPR-like"/>
    <property type="match status" value="1"/>
</dbReference>
<dbReference type="PROSITE" id="PS51257">
    <property type="entry name" value="PROKAR_LIPOPROTEIN"/>
    <property type="match status" value="1"/>
</dbReference>
<dbReference type="Pfam" id="PF07980">
    <property type="entry name" value="SusD_RagB"/>
    <property type="match status" value="1"/>
</dbReference>
<dbReference type="STRING" id="1300341.I595_1520"/>
<organism evidence="8 9">
    <name type="scientific">Croceitalea dokdonensis DOKDO 023</name>
    <dbReference type="NCBI Taxonomy" id="1300341"/>
    <lineage>
        <taxon>Bacteria</taxon>
        <taxon>Pseudomonadati</taxon>
        <taxon>Bacteroidota</taxon>
        <taxon>Flavobacteriia</taxon>
        <taxon>Flavobacteriales</taxon>
        <taxon>Flavobacteriaceae</taxon>
        <taxon>Croceitalea</taxon>
    </lineage>
</organism>
<evidence type="ECO:0000256" key="3">
    <source>
        <dbReference type="ARBA" id="ARBA00022729"/>
    </source>
</evidence>
<evidence type="ECO:0000256" key="2">
    <source>
        <dbReference type="ARBA" id="ARBA00006275"/>
    </source>
</evidence>
<dbReference type="RefSeq" id="WP_054558640.1">
    <property type="nucleotide sequence ID" value="NZ_LDJX01000002.1"/>
</dbReference>
<comment type="subcellular location">
    <subcellularLocation>
        <location evidence="1">Cell outer membrane</location>
    </subcellularLocation>
</comment>
<accession>A0A0P7AHN9</accession>
<reference evidence="8 9" key="1">
    <citation type="submission" date="2015-09" db="EMBL/GenBank/DDBJ databases">
        <title>Genome sequence of the marine flavobacterium Croceitalea dokdonensis DOKDO 023 that contains proton- and sodium-pumping rhodopsins.</title>
        <authorList>
            <person name="Kwon S.-K."/>
            <person name="Lee H.K."/>
            <person name="Kwak M.-J."/>
            <person name="Kim J.F."/>
        </authorList>
    </citation>
    <scope>NUCLEOTIDE SEQUENCE [LARGE SCALE GENOMIC DNA]</scope>
    <source>
        <strain evidence="8 9">DOKDO 023</strain>
    </source>
</reference>
<dbReference type="Pfam" id="PF14322">
    <property type="entry name" value="SusD-like_3"/>
    <property type="match status" value="1"/>
</dbReference>
<keyword evidence="3" id="KW-0732">Signal</keyword>
<sequence>MRTSAIIALVLSILLIGCTRENFLEFEPKGQVIPSKIEDFRALLDQVEPDPNVNFTQGFGGHHDFNILASDNYRISEQVVTSFGISPEQLNVYFFRDQISTENGDDNTWIRYYNQIYVANVVLDGLERVIDASPEEIAELRADASLHRAFAYFNLVNIYSVHYDPANANTDLGVPIREGIELEGLDLTRASVAEVYDLILTDITENLDALPDTQPANLSFRPSKVGALAFLARVLLYQGRYEEALNAVNNALQIKNTLRNINLDQEDPRDANVLVYPLAVEDPQLLWFKDSGGFTVVADPEFIALYDETDLRRRWFADARTYFFAEIDDPVLVAHRTNDNSNVSLTTSDLYLMLAECNARLGNIQAANDALNTLRENRFETGTYTPVQITDEAELLAFVKDEIRREKAPSTLRTFDIKRYNRFDEEKITVTRSFRGETVTIAPNSLNWAFPIAQNYINANPEIEQNPRD</sequence>
<evidence type="ECO:0000313" key="8">
    <source>
        <dbReference type="EMBL" id="KPM33093.1"/>
    </source>
</evidence>
<comment type="caution">
    <text evidence="8">The sequence shown here is derived from an EMBL/GenBank/DDBJ whole genome shotgun (WGS) entry which is preliminary data.</text>
</comment>
<name>A0A0P7AHN9_9FLAO</name>
<evidence type="ECO:0000256" key="1">
    <source>
        <dbReference type="ARBA" id="ARBA00004442"/>
    </source>
</evidence>
<dbReference type="GO" id="GO:0009279">
    <property type="term" value="C:cell outer membrane"/>
    <property type="evidence" value="ECO:0007669"/>
    <property type="project" value="UniProtKB-SubCell"/>
</dbReference>
<proteinExistence type="inferred from homology"/>
<evidence type="ECO:0000259" key="6">
    <source>
        <dbReference type="Pfam" id="PF07980"/>
    </source>
</evidence>
<dbReference type="EMBL" id="LDJX01000002">
    <property type="protein sequence ID" value="KPM33093.1"/>
    <property type="molecule type" value="Genomic_DNA"/>
</dbReference>
<keyword evidence="9" id="KW-1185">Reference proteome</keyword>